<dbReference type="InterPro" id="IPR019692">
    <property type="entry name" value="CFP-6_PH"/>
</dbReference>
<dbReference type="EMBL" id="BSDI01000055">
    <property type="protein sequence ID" value="GLI02123.1"/>
    <property type="molecule type" value="Genomic_DNA"/>
</dbReference>
<sequence length="141" mass="14955">MPAVSQIWRVSLAGRIGALVVPVVGGLGGWLGGGPAGAAIVGLLGLGAWWRWAMWPAVELAGDRVVVRNPLGTREVPLREVSEVSTGYGGLAIVTRDRQRVVAWAVQKSNAATWMKREVRADRVAAAIRAAARKSPRRKGA</sequence>
<keyword evidence="1" id="KW-1133">Transmembrane helix</keyword>
<comment type="caution">
    <text evidence="3">The sequence shown here is derived from an EMBL/GenBank/DDBJ whole genome shotgun (WGS) entry which is preliminary data.</text>
</comment>
<accession>A0ABQ5R6C3</accession>
<reference evidence="3" key="1">
    <citation type="submission" date="2022-12" db="EMBL/GenBank/DDBJ databases">
        <title>New Phytohabitans aurantiacus sp. RD004123 nov., an actinomycete isolated from soil.</title>
        <authorList>
            <person name="Triningsih D.W."/>
            <person name="Harunari E."/>
            <person name="Igarashi Y."/>
        </authorList>
    </citation>
    <scope>NUCLEOTIDE SEQUENCE</scope>
    <source>
        <strain evidence="3">RD004123</strain>
    </source>
</reference>
<dbReference type="Pfam" id="PF10756">
    <property type="entry name" value="bPH_6"/>
    <property type="match status" value="1"/>
</dbReference>
<feature type="domain" description="Low molecular weight protein antigen 6 PH" evidence="2">
    <location>
        <begin position="55"/>
        <end position="109"/>
    </location>
</feature>
<keyword evidence="1" id="KW-0472">Membrane</keyword>
<gene>
    <name evidence="3" type="ORF">Pa4123_74010</name>
</gene>
<organism evidence="3 4">
    <name type="scientific">Phytohabitans aurantiacus</name>
    <dbReference type="NCBI Taxonomy" id="3016789"/>
    <lineage>
        <taxon>Bacteria</taxon>
        <taxon>Bacillati</taxon>
        <taxon>Actinomycetota</taxon>
        <taxon>Actinomycetes</taxon>
        <taxon>Micromonosporales</taxon>
        <taxon>Micromonosporaceae</taxon>
    </lineage>
</organism>
<evidence type="ECO:0000256" key="1">
    <source>
        <dbReference type="SAM" id="Phobius"/>
    </source>
</evidence>
<feature type="transmembrane region" description="Helical" evidence="1">
    <location>
        <begin position="12"/>
        <end position="30"/>
    </location>
</feature>
<evidence type="ECO:0000313" key="4">
    <source>
        <dbReference type="Proteomes" id="UP001144280"/>
    </source>
</evidence>
<evidence type="ECO:0000313" key="3">
    <source>
        <dbReference type="EMBL" id="GLI02123.1"/>
    </source>
</evidence>
<proteinExistence type="predicted"/>
<keyword evidence="1" id="KW-0812">Transmembrane</keyword>
<evidence type="ECO:0000259" key="2">
    <source>
        <dbReference type="Pfam" id="PF10756"/>
    </source>
</evidence>
<keyword evidence="4" id="KW-1185">Reference proteome</keyword>
<name>A0ABQ5R6C3_9ACTN</name>
<dbReference type="Proteomes" id="UP001144280">
    <property type="component" value="Unassembled WGS sequence"/>
</dbReference>
<protein>
    <recommendedName>
        <fullName evidence="2">Low molecular weight protein antigen 6 PH domain-containing protein</fullName>
    </recommendedName>
</protein>